<name>A0A1J6IFM9_NICAT</name>
<accession>A0A1J6IFM9</accession>
<reference evidence="2" key="1">
    <citation type="submission" date="2016-11" db="EMBL/GenBank/DDBJ databases">
        <title>The genome of Nicotiana attenuata.</title>
        <authorList>
            <person name="Xu S."/>
            <person name="Brockmoeller T."/>
            <person name="Gaquerel E."/>
            <person name="Navarro A."/>
            <person name="Kuhl H."/>
            <person name="Gase K."/>
            <person name="Ling Z."/>
            <person name="Zhou W."/>
            <person name="Kreitzer C."/>
            <person name="Stanke M."/>
            <person name="Tang H."/>
            <person name="Lyons E."/>
            <person name="Pandey P."/>
            <person name="Pandey S.P."/>
            <person name="Timmermann B."/>
            <person name="Baldwin I.T."/>
        </authorList>
    </citation>
    <scope>NUCLEOTIDE SEQUENCE [LARGE SCALE GENOMIC DNA]</scope>
    <source>
        <strain evidence="2">UT</strain>
    </source>
</reference>
<dbReference type="STRING" id="49451.A0A1J6IFM9"/>
<comment type="caution">
    <text evidence="2">The sequence shown here is derived from an EMBL/GenBank/DDBJ whole genome shotgun (WGS) entry which is preliminary data.</text>
</comment>
<dbReference type="FunFam" id="1.25.10.10:FF:000661">
    <property type="entry name" value="Cell differentiation family, Rcd1-like containing protein"/>
    <property type="match status" value="1"/>
</dbReference>
<dbReference type="Gene3D" id="1.25.10.10">
    <property type="entry name" value="Leucine-rich Repeat Variant"/>
    <property type="match status" value="1"/>
</dbReference>
<dbReference type="GO" id="GO:0006402">
    <property type="term" value="P:mRNA catabolic process"/>
    <property type="evidence" value="ECO:0007669"/>
    <property type="project" value="InterPro"/>
</dbReference>
<evidence type="ECO:0000256" key="1">
    <source>
        <dbReference type="ARBA" id="ARBA00006385"/>
    </source>
</evidence>
<dbReference type="GO" id="GO:0030014">
    <property type="term" value="C:CCR4-NOT complex"/>
    <property type="evidence" value="ECO:0007669"/>
    <property type="project" value="InterPro"/>
</dbReference>
<dbReference type="EMBL" id="MJEQ01037187">
    <property type="protein sequence ID" value="OIT03458.1"/>
    <property type="molecule type" value="Genomic_DNA"/>
</dbReference>
<gene>
    <name evidence="2" type="ORF">A4A49_13304</name>
</gene>
<dbReference type="PANTHER" id="PTHR12262">
    <property type="entry name" value="CCR4-NOT TRANSCRIPTION COMPLEX SUBUNIT 9"/>
    <property type="match status" value="1"/>
</dbReference>
<dbReference type="InterPro" id="IPR016024">
    <property type="entry name" value="ARM-type_fold"/>
</dbReference>
<comment type="similarity">
    <text evidence="1">Belongs to the CNOT9 family.</text>
</comment>
<proteinExistence type="inferred from homology"/>
<evidence type="ECO:0000313" key="2">
    <source>
        <dbReference type="EMBL" id="OIT03458.1"/>
    </source>
</evidence>
<evidence type="ECO:0000313" key="3">
    <source>
        <dbReference type="Proteomes" id="UP000187609"/>
    </source>
</evidence>
<keyword evidence="3" id="KW-1185">Reference proteome</keyword>
<sequence>MDNLPKPPPFVDQLRRSALLVAQKPPELATASPEQLIALLHDSNLREAVLSQLNVVIKQKREMCSNLALLLWNSFNTVYILLQEVLAVYPKLSTSTLTMKESTRVCDALTLLQCMASHPETRKGLVKANIPFYLYPFLRASANEKPLEFVRLSSLGLIGSLAKFDDPYGPEILNFFLETQLFPLCLRCMDQGDELSRKVATLIVMKILMQEEGLDYCCAFTERFLAVVQALSRLVEKLSVNPCFQLLKYVVQCYLCLSQVSRVCDVLRYNFPPQLIDNTFHIILREDPDTLNMLHQIFFNITSRGSRP</sequence>
<dbReference type="SUPFAM" id="SSF48371">
    <property type="entry name" value="ARM repeat"/>
    <property type="match status" value="1"/>
</dbReference>
<dbReference type="OMA" id="CLRCMDQ"/>
<protein>
    <recommendedName>
        <fullName evidence="4">Cell differentiation protein rcd1</fullName>
    </recommendedName>
</protein>
<dbReference type="InterPro" id="IPR007216">
    <property type="entry name" value="CNOT9"/>
</dbReference>
<dbReference type="Pfam" id="PF04078">
    <property type="entry name" value="Rcd1"/>
    <property type="match status" value="1"/>
</dbReference>
<dbReference type="SMR" id="A0A1J6IFM9"/>
<evidence type="ECO:0008006" key="4">
    <source>
        <dbReference type="Google" id="ProtNLM"/>
    </source>
</evidence>
<dbReference type="Gramene" id="OIT03458">
    <property type="protein sequence ID" value="OIT03458"/>
    <property type="gene ID" value="A4A49_13304"/>
</dbReference>
<dbReference type="InterPro" id="IPR011989">
    <property type="entry name" value="ARM-like"/>
</dbReference>
<organism evidence="2 3">
    <name type="scientific">Nicotiana attenuata</name>
    <name type="common">Coyote tobacco</name>
    <dbReference type="NCBI Taxonomy" id="49451"/>
    <lineage>
        <taxon>Eukaryota</taxon>
        <taxon>Viridiplantae</taxon>
        <taxon>Streptophyta</taxon>
        <taxon>Embryophyta</taxon>
        <taxon>Tracheophyta</taxon>
        <taxon>Spermatophyta</taxon>
        <taxon>Magnoliopsida</taxon>
        <taxon>eudicotyledons</taxon>
        <taxon>Gunneridae</taxon>
        <taxon>Pentapetalae</taxon>
        <taxon>asterids</taxon>
        <taxon>lamiids</taxon>
        <taxon>Solanales</taxon>
        <taxon>Solanaceae</taxon>
        <taxon>Nicotianoideae</taxon>
        <taxon>Nicotianeae</taxon>
        <taxon>Nicotiana</taxon>
    </lineage>
</organism>
<dbReference type="AlphaFoldDB" id="A0A1J6IFM9"/>
<dbReference type="Proteomes" id="UP000187609">
    <property type="component" value="Unassembled WGS sequence"/>
</dbReference>